<evidence type="ECO:0000313" key="9">
    <source>
        <dbReference type="Proteomes" id="UP000663888"/>
    </source>
</evidence>
<evidence type="ECO:0000256" key="5">
    <source>
        <dbReference type="ARBA" id="ARBA00022833"/>
    </source>
</evidence>
<dbReference type="Pfam" id="PF13087">
    <property type="entry name" value="AAA_12"/>
    <property type="match status" value="1"/>
</dbReference>
<proteinExistence type="predicted"/>
<comment type="subcellular location">
    <subcellularLocation>
        <location evidence="1">Cytoplasm</location>
    </subcellularLocation>
</comment>
<dbReference type="Pfam" id="PF20173">
    <property type="entry name" value="ZnF_RZ-type"/>
    <property type="match status" value="1"/>
</dbReference>
<dbReference type="PANTHER" id="PTHR10887:SF341">
    <property type="entry name" value="NFX1-TYPE ZINC FINGER-CONTAINING PROTEIN 1"/>
    <property type="match status" value="1"/>
</dbReference>
<keyword evidence="3" id="KW-0479">Metal-binding</keyword>
<feature type="domain" description="RZ-type" evidence="7">
    <location>
        <begin position="1234"/>
        <end position="1288"/>
    </location>
</feature>
<evidence type="ECO:0000256" key="3">
    <source>
        <dbReference type="ARBA" id="ARBA00022723"/>
    </source>
</evidence>
<evidence type="ECO:0000313" key="8">
    <source>
        <dbReference type="EMBL" id="CAE6488320.1"/>
    </source>
</evidence>
<dbReference type="Proteomes" id="UP000663888">
    <property type="component" value="Unassembled WGS sequence"/>
</dbReference>
<dbReference type="InterPro" id="IPR027417">
    <property type="entry name" value="P-loop_NTPase"/>
</dbReference>
<dbReference type="GO" id="GO:0002376">
    <property type="term" value="P:immune system process"/>
    <property type="evidence" value="ECO:0007669"/>
    <property type="project" value="UniProtKB-KW"/>
</dbReference>
<reference evidence="8" key="1">
    <citation type="submission" date="2021-01" db="EMBL/GenBank/DDBJ databases">
        <authorList>
            <person name="Kaushik A."/>
        </authorList>
    </citation>
    <scope>NUCLEOTIDE SEQUENCE</scope>
    <source>
        <strain evidence="8">AG4-R118</strain>
    </source>
</reference>
<keyword evidence="6" id="KW-0391">Immunity</keyword>
<gene>
    <name evidence="8" type="ORF">RDB_LOCUS135306</name>
</gene>
<keyword evidence="2" id="KW-0963">Cytoplasm</keyword>
<name>A0A8H3CNL8_9AGAM</name>
<accession>A0A8H3CNL8</accession>
<evidence type="ECO:0000256" key="1">
    <source>
        <dbReference type="ARBA" id="ARBA00004496"/>
    </source>
</evidence>
<dbReference type="CDD" id="cd18808">
    <property type="entry name" value="SF1_C_Upf1"/>
    <property type="match status" value="1"/>
</dbReference>
<protein>
    <recommendedName>
        <fullName evidence="7">RZ-type domain-containing protein</fullName>
    </recommendedName>
</protein>
<dbReference type="GO" id="GO:0031380">
    <property type="term" value="C:nuclear RNA-directed RNA polymerase complex"/>
    <property type="evidence" value="ECO:0007669"/>
    <property type="project" value="TreeGrafter"/>
</dbReference>
<dbReference type="PANTHER" id="PTHR10887">
    <property type="entry name" value="DNA2/NAM7 HELICASE FAMILY"/>
    <property type="match status" value="1"/>
</dbReference>
<organism evidence="8 9">
    <name type="scientific">Rhizoctonia solani</name>
    <dbReference type="NCBI Taxonomy" id="456999"/>
    <lineage>
        <taxon>Eukaryota</taxon>
        <taxon>Fungi</taxon>
        <taxon>Dikarya</taxon>
        <taxon>Basidiomycota</taxon>
        <taxon>Agaricomycotina</taxon>
        <taxon>Agaricomycetes</taxon>
        <taxon>Cantharellales</taxon>
        <taxon>Ceratobasidiaceae</taxon>
        <taxon>Rhizoctonia</taxon>
    </lineage>
</organism>
<keyword evidence="4" id="KW-0863">Zinc-finger</keyword>
<dbReference type="InterPro" id="IPR045055">
    <property type="entry name" value="DNA2/NAM7-like"/>
</dbReference>
<dbReference type="EMBL" id="CAJMWX010001427">
    <property type="protein sequence ID" value="CAE6488320.1"/>
    <property type="molecule type" value="Genomic_DNA"/>
</dbReference>
<dbReference type="PROSITE" id="PS51981">
    <property type="entry name" value="ZF_RZ"/>
    <property type="match status" value="1"/>
</dbReference>
<dbReference type="InterPro" id="IPR046439">
    <property type="entry name" value="ZF_RZ_dom"/>
</dbReference>
<evidence type="ECO:0000256" key="4">
    <source>
        <dbReference type="ARBA" id="ARBA00022771"/>
    </source>
</evidence>
<dbReference type="Gene3D" id="3.40.50.300">
    <property type="entry name" value="P-loop containing nucleotide triphosphate hydrolases"/>
    <property type="match status" value="1"/>
</dbReference>
<dbReference type="GO" id="GO:0031048">
    <property type="term" value="P:regulatory ncRNA-mediated heterochromatin formation"/>
    <property type="evidence" value="ECO:0007669"/>
    <property type="project" value="TreeGrafter"/>
</dbReference>
<sequence length="1288" mass="143341">MDQEETGIVKDVQLSKQVIIRTLDNFQGEEGEVIILSLIRNSGTPFNKETTSLDHVKGRAPIGFLKSLNRTNVGLSRAKHGLYIFGNAPELAQGSQMWSDVLKELNSSECLGSKLPIACSRHPDYIQWIDKPGVIPVVSPRGGCVQPCGGALACGHICPSMCHGDDPNHISTKCQQPCLRLCPRLHPCDRACYECSATISACRFPVTDLQLPCGHTHPSIQCHRVITPEKMKCPIRVLKQLPSCGHNATMPCHQNPTSFQCRQLVSKELPQCGHRATLPCPMDPRTHLCQEKVEKDLPGCAHPMQMLCHQDASTVLCPQPVERQLPCNHLVTFPCHQDVTKHICKIKVEKSLPGCTHLAKMRCHQNPAQYACRESVTKALPVCGHSAQMLCSQDPAQYVCRESVTRSLPGCGHIVQMLCSQDPKTYACHKSVTKLLPVCGHPAQMLCSQNPAQYVCRESVAKSLPVCGHIVQMLCSQDPKTYTCRESVAKSLPVCGHSVKMLCSQDPKTHTCQKTVDKQFTGCSHRKQFVCYQLRDPATNLCQERVQKALPTCGHRITTLCHKNPGELECQERVQKQLACGHRATMPCPTDPSEYKCQREVQKQLPFCKHRASMPCHQDAESYFCTRVCEGALSCCSGTCLAKCGACHRLNRGERGSSERTNHIEHACQRRVICGHTCNATCSEDHVCATLCKDRCQQSCKHTNCHQTCSTPCKPCEEPCSWKCVHMSCTSACGMPCTRLPCDEKCPNIMSCGHPCPSVCGEPCEHQTCKACSEEDTLDSLVDLLGRVRLGDLEDNATLDSMTITLPCRHVFTVKALDSLTRIHDFYERDPRDRWINPVMPDASDVRNRPVCPHCGGSIDSLRYGRVLKSSNHSILQHNVARRLSERLSKAEDLLLEARSKIEQEVASAVRSFGTSGIPLPSEGIRRSQLQRIETAVAADKTRPTSLELIQNLSRFHGFPPRHTKAWRKAVGEVVEPYRAAYNVAGESDPSVQSYDRSITRLYHAELKKSGGSAVATTDPNQQRLRQAASDVAHIRIGQLRPRASGRFVVEAFWISIEILILLGLSISRACEGVQQQNGRGANAISWEKVAEFLLTRASKDAETALGIAETSRSQNKAVMCRLLLLQTQYEIAAHKCRVATRNGYIANRETRDEYLDMCNRGIEQVRNLRTSVPRDYQGRAQRGSAAVTTMKADWVRENFTQTADQVLEAWNNLSGSIRMEMMGGRQDALQVILWRPVVQEVAASQRKWHNEHFYQCLRGHPYTRGECTVALGMMWCPECGKRVGDQN</sequence>
<dbReference type="InterPro" id="IPR047187">
    <property type="entry name" value="SF1_C_Upf1"/>
</dbReference>
<keyword evidence="5" id="KW-0862">Zinc</keyword>
<dbReference type="GO" id="GO:0008270">
    <property type="term" value="F:zinc ion binding"/>
    <property type="evidence" value="ECO:0007669"/>
    <property type="project" value="UniProtKB-KW"/>
</dbReference>
<evidence type="ECO:0000259" key="7">
    <source>
        <dbReference type="PROSITE" id="PS51981"/>
    </source>
</evidence>
<comment type="caution">
    <text evidence="8">The sequence shown here is derived from an EMBL/GenBank/DDBJ whole genome shotgun (WGS) entry which is preliminary data.</text>
</comment>
<dbReference type="InterPro" id="IPR041679">
    <property type="entry name" value="DNA2/NAM7-like_C"/>
</dbReference>
<evidence type="ECO:0000256" key="6">
    <source>
        <dbReference type="ARBA" id="ARBA00022859"/>
    </source>
</evidence>
<evidence type="ECO:0000256" key="2">
    <source>
        <dbReference type="ARBA" id="ARBA00022490"/>
    </source>
</evidence>
<dbReference type="GO" id="GO:0005737">
    <property type="term" value="C:cytoplasm"/>
    <property type="evidence" value="ECO:0007669"/>
    <property type="project" value="UniProtKB-SubCell"/>
</dbReference>